<dbReference type="PANTHER" id="PTHR30348:SF13">
    <property type="entry name" value="UPF0759 PROTEIN YUNF"/>
    <property type="match status" value="1"/>
</dbReference>
<sequence length="290" mass="33101">MGDILVGTASWTDRTLLDSGWYPQTADNPEKRLAYYARQFPLVEVDATYYSPPAEATARLWAERTPAGFTFNIKAFSMLTGHPTRVNALYKDLRPDTDKKNVYPDDLPAQSYEEVWTRFLSALDPLVEAGKLGALLFQFPPWFTIKRANKEYLLEVAKRCSPLRPVYEFRHASWFDGDNAEETLAFLREHRLSYVCVDMPQGHRSSVPPVLAATGDLAVMRFHGHSDKWTSKDIHEKFGYHYSKRELADWAPKLRELADEAGQTHVLMNNCYRDYAQTNAKTLAGLLDTA</sequence>
<accession>A0AAJ6L3Y4</accession>
<dbReference type="KEGG" id="mprn:Q3V37_20935"/>
<dbReference type="InterPro" id="IPR036520">
    <property type="entry name" value="UPF0759_sf"/>
</dbReference>
<keyword evidence="2" id="KW-1185">Reference proteome</keyword>
<dbReference type="EMBL" id="CP130472">
    <property type="protein sequence ID" value="WLS43858.1"/>
    <property type="molecule type" value="Genomic_DNA"/>
</dbReference>
<dbReference type="Pfam" id="PF01904">
    <property type="entry name" value="DUF72"/>
    <property type="match status" value="1"/>
</dbReference>
<organism evidence="1 2">
    <name type="scientific">Micromonospora profundi</name>
    <dbReference type="NCBI Taxonomy" id="1420889"/>
    <lineage>
        <taxon>Bacteria</taxon>
        <taxon>Bacillati</taxon>
        <taxon>Actinomycetota</taxon>
        <taxon>Actinomycetes</taxon>
        <taxon>Micromonosporales</taxon>
        <taxon>Micromonosporaceae</taxon>
        <taxon>Micromonospora</taxon>
    </lineage>
</organism>
<dbReference type="AlphaFoldDB" id="A0AAJ6L3Y4"/>
<dbReference type="SUPFAM" id="SSF117396">
    <property type="entry name" value="TM1631-like"/>
    <property type="match status" value="1"/>
</dbReference>
<proteinExistence type="predicted"/>
<reference evidence="1 2" key="1">
    <citation type="submission" date="2023-07" db="EMBL/GenBank/DDBJ databases">
        <title>Micromonospora profundi TRM 95458 converts glycerol to a new osmotic compound.</title>
        <authorList>
            <person name="Lu D."/>
        </authorList>
    </citation>
    <scope>NUCLEOTIDE SEQUENCE [LARGE SCALE GENOMIC DNA]</scope>
    <source>
        <strain evidence="1 2">TRM95458</strain>
    </source>
</reference>
<dbReference type="Gene3D" id="3.20.20.410">
    <property type="entry name" value="Protein of unknown function UPF0759"/>
    <property type="match status" value="1"/>
</dbReference>
<dbReference type="RefSeq" id="WP_053655777.1">
    <property type="nucleotide sequence ID" value="NZ_CP130472.1"/>
</dbReference>
<name>A0AAJ6L3Y4_9ACTN</name>
<protein>
    <submittedName>
        <fullName evidence="1">DUF72 domain-containing protein</fullName>
    </submittedName>
</protein>
<dbReference type="Proteomes" id="UP001235874">
    <property type="component" value="Chromosome"/>
</dbReference>
<gene>
    <name evidence="1" type="ORF">Q3V37_20935</name>
</gene>
<evidence type="ECO:0000313" key="1">
    <source>
        <dbReference type="EMBL" id="WLS43858.1"/>
    </source>
</evidence>
<dbReference type="InterPro" id="IPR002763">
    <property type="entry name" value="DUF72"/>
</dbReference>
<evidence type="ECO:0000313" key="2">
    <source>
        <dbReference type="Proteomes" id="UP001235874"/>
    </source>
</evidence>
<dbReference type="PANTHER" id="PTHR30348">
    <property type="entry name" value="UNCHARACTERIZED PROTEIN YECE"/>
    <property type="match status" value="1"/>
</dbReference>